<sequence length="109" mass="12393">GSRAVQGGFPLSLPPCSSLHRKKGGSLPLFLSCFVSQGERDVVLCLVFWFWFWVFVRQRRKFRFSRFCLGLCFAGEEVLFLSSFLVVLAGRFIPASKQSEELDSSAFSW</sequence>
<feature type="transmembrane region" description="Helical" evidence="1">
    <location>
        <begin position="29"/>
        <end position="55"/>
    </location>
</feature>
<protein>
    <submittedName>
        <fullName evidence="2">Uncharacterized protein</fullName>
    </submittedName>
</protein>
<reference evidence="2 3" key="1">
    <citation type="journal article" date="2023" name="Life. Sci Alliance">
        <title>Evolutionary insights into 3D genome organization and epigenetic landscape of Vigna mungo.</title>
        <authorList>
            <person name="Junaid A."/>
            <person name="Singh B."/>
            <person name="Bhatia S."/>
        </authorList>
    </citation>
    <scope>NUCLEOTIDE SEQUENCE [LARGE SCALE GENOMIC DNA]</scope>
    <source>
        <strain evidence="2">Urdbean</strain>
    </source>
</reference>
<gene>
    <name evidence="2" type="ORF">V8G54_019066</name>
</gene>
<name>A0AAQ3N9X9_VIGMU</name>
<keyword evidence="1" id="KW-0812">Transmembrane</keyword>
<feature type="non-terminal residue" evidence="2">
    <location>
        <position position="1"/>
    </location>
</feature>
<evidence type="ECO:0000256" key="1">
    <source>
        <dbReference type="SAM" id="Phobius"/>
    </source>
</evidence>
<dbReference type="AlphaFoldDB" id="A0AAQ3N9X9"/>
<accession>A0AAQ3N9X9</accession>
<keyword evidence="3" id="KW-1185">Reference proteome</keyword>
<keyword evidence="1" id="KW-1133">Transmembrane helix</keyword>
<evidence type="ECO:0000313" key="3">
    <source>
        <dbReference type="Proteomes" id="UP001374535"/>
    </source>
</evidence>
<feature type="transmembrane region" description="Helical" evidence="1">
    <location>
        <begin position="67"/>
        <end position="93"/>
    </location>
</feature>
<dbReference type="EMBL" id="CP144695">
    <property type="protein sequence ID" value="WVZ05720.1"/>
    <property type="molecule type" value="Genomic_DNA"/>
</dbReference>
<evidence type="ECO:0000313" key="2">
    <source>
        <dbReference type="EMBL" id="WVZ05720.1"/>
    </source>
</evidence>
<organism evidence="2 3">
    <name type="scientific">Vigna mungo</name>
    <name type="common">Black gram</name>
    <name type="synonym">Phaseolus mungo</name>
    <dbReference type="NCBI Taxonomy" id="3915"/>
    <lineage>
        <taxon>Eukaryota</taxon>
        <taxon>Viridiplantae</taxon>
        <taxon>Streptophyta</taxon>
        <taxon>Embryophyta</taxon>
        <taxon>Tracheophyta</taxon>
        <taxon>Spermatophyta</taxon>
        <taxon>Magnoliopsida</taxon>
        <taxon>eudicotyledons</taxon>
        <taxon>Gunneridae</taxon>
        <taxon>Pentapetalae</taxon>
        <taxon>rosids</taxon>
        <taxon>fabids</taxon>
        <taxon>Fabales</taxon>
        <taxon>Fabaceae</taxon>
        <taxon>Papilionoideae</taxon>
        <taxon>50 kb inversion clade</taxon>
        <taxon>NPAAA clade</taxon>
        <taxon>indigoferoid/millettioid clade</taxon>
        <taxon>Phaseoleae</taxon>
        <taxon>Vigna</taxon>
    </lineage>
</organism>
<proteinExistence type="predicted"/>
<keyword evidence="1" id="KW-0472">Membrane</keyword>
<dbReference type="Proteomes" id="UP001374535">
    <property type="component" value="Chromosome 6"/>
</dbReference>